<name>A0A2D0YK71_9CAUD</name>
<sequence>MELTGQSVTNGVFMQDIKVVRFYFYQRKHVEYLLKWRHEIRYGSAKKALQYRIESQTYLKAMHDLAK</sequence>
<protein>
    <submittedName>
        <fullName evidence="1">Uncharacterized protein</fullName>
    </submittedName>
</protein>
<evidence type="ECO:0000313" key="1">
    <source>
        <dbReference type="EMBL" id="ASV42919.1"/>
    </source>
</evidence>
<accession>A0A2D0YK71</accession>
<dbReference type="EMBL" id="KY883644">
    <property type="protein sequence ID" value="ASV42919.1"/>
    <property type="molecule type" value="Genomic_DNA"/>
</dbReference>
<evidence type="ECO:0000313" key="2">
    <source>
        <dbReference type="Proteomes" id="UP000240368"/>
    </source>
</evidence>
<reference evidence="1 2" key="1">
    <citation type="journal article" date="2017" name="Sci. Rep.">
        <title>Analysis of the CRISPR-Cas system in bacteriophages active on epidemic strains of Vibrio cholerae in Bangladesh.</title>
        <authorList>
            <person name="Naser I.B."/>
            <person name="Hoque M.M."/>
            <person name="Nahid M.A."/>
            <person name="Tareq T.M."/>
            <person name="Rocky M.K."/>
            <person name="Faruque S.M."/>
        </authorList>
    </citation>
    <scope>NUCLEOTIDE SEQUENCE [LARGE SCALE GENOMIC DNA]</scope>
</reference>
<organism evidence="1 2">
    <name type="scientific">Vibrio phage JSF30</name>
    <dbReference type="NCBI Taxonomy" id="1983607"/>
    <lineage>
        <taxon>Viruses</taxon>
        <taxon>Duplodnaviria</taxon>
        <taxon>Heunggongvirae</taxon>
        <taxon>Uroviricota</taxon>
        <taxon>Caudoviricetes</taxon>
        <taxon>Autographivirales</taxon>
        <taxon>Autotranscriptaviridae</taxon>
        <taxon>Studiervirinae</taxon>
        <taxon>Chatterjeevirus</taxon>
        <taxon>Chatterjeevirus ICP3</taxon>
    </lineage>
</organism>
<proteinExistence type="predicted"/>
<dbReference type="Proteomes" id="UP000240368">
    <property type="component" value="Segment"/>
</dbReference>